<organism evidence="2 3">
    <name type="scientific">Hyaloscypha bicolor E</name>
    <dbReference type="NCBI Taxonomy" id="1095630"/>
    <lineage>
        <taxon>Eukaryota</taxon>
        <taxon>Fungi</taxon>
        <taxon>Dikarya</taxon>
        <taxon>Ascomycota</taxon>
        <taxon>Pezizomycotina</taxon>
        <taxon>Leotiomycetes</taxon>
        <taxon>Helotiales</taxon>
        <taxon>Hyaloscyphaceae</taxon>
        <taxon>Hyaloscypha</taxon>
        <taxon>Hyaloscypha bicolor</taxon>
    </lineage>
</organism>
<feature type="region of interest" description="Disordered" evidence="1">
    <location>
        <begin position="372"/>
        <end position="437"/>
    </location>
</feature>
<dbReference type="AlphaFoldDB" id="A0A2J6T2L0"/>
<feature type="compositionally biased region" description="Polar residues" evidence="1">
    <location>
        <begin position="373"/>
        <end position="395"/>
    </location>
</feature>
<name>A0A2J6T2L0_9HELO</name>
<protein>
    <submittedName>
        <fullName evidence="2">Uncharacterized protein</fullName>
    </submittedName>
</protein>
<evidence type="ECO:0000313" key="3">
    <source>
        <dbReference type="Proteomes" id="UP000235371"/>
    </source>
</evidence>
<feature type="region of interest" description="Disordered" evidence="1">
    <location>
        <begin position="1"/>
        <end position="44"/>
    </location>
</feature>
<dbReference type="OrthoDB" id="5402147at2759"/>
<dbReference type="Proteomes" id="UP000235371">
    <property type="component" value="Unassembled WGS sequence"/>
</dbReference>
<reference evidence="2 3" key="1">
    <citation type="submission" date="2016-04" db="EMBL/GenBank/DDBJ databases">
        <title>A degradative enzymes factory behind the ericoid mycorrhizal symbiosis.</title>
        <authorList>
            <consortium name="DOE Joint Genome Institute"/>
            <person name="Martino E."/>
            <person name="Morin E."/>
            <person name="Grelet G."/>
            <person name="Kuo A."/>
            <person name="Kohler A."/>
            <person name="Daghino S."/>
            <person name="Barry K."/>
            <person name="Choi C."/>
            <person name="Cichocki N."/>
            <person name="Clum A."/>
            <person name="Copeland A."/>
            <person name="Hainaut M."/>
            <person name="Haridas S."/>
            <person name="Labutti K."/>
            <person name="Lindquist E."/>
            <person name="Lipzen A."/>
            <person name="Khouja H.-R."/>
            <person name="Murat C."/>
            <person name="Ohm R."/>
            <person name="Olson A."/>
            <person name="Spatafora J."/>
            <person name="Veneault-Fourrey C."/>
            <person name="Henrissat B."/>
            <person name="Grigoriev I."/>
            <person name="Martin F."/>
            <person name="Perotto S."/>
        </authorList>
    </citation>
    <scope>NUCLEOTIDE SEQUENCE [LARGE SCALE GENOMIC DNA]</scope>
    <source>
        <strain evidence="2 3">E</strain>
    </source>
</reference>
<keyword evidence="3" id="KW-1185">Reference proteome</keyword>
<feature type="compositionally biased region" description="Polar residues" evidence="1">
    <location>
        <begin position="19"/>
        <end position="43"/>
    </location>
</feature>
<sequence length="598" mass="66517">MAFRQPTYHAPQRIYTPPSVDTQAQAQAHPTIQPATQPQNLADSQEWILFSPAAESTTDRTYTTSTTRTRTAGRSRISDFGSLDTAARSYGYDEDGEEAIEEEEEDGELDSLDSHLHEFREPSLYRQAEASGTVLPTHDGLGSFRLDQMGMGEEVQEHLYAFERFNPRRVKRRRESVDLGMLELESERAAEAERTRRIETWRMEQSRLLVDEIQRETRRRKQSMSTQRESILADREQEDVATLSNVDFGSEQDEVPGDENESFWNRITRRVIRDLMGIDDDLLSIIFGEALPQADDLSTTPPVEEAGSIIAANRYDQSSWEFRVLERIAREVGILVNQISDHPGAFSTYLHSQQTPLPYAGLPVIPETARDVPTTTNPEESTFTSTTGPQFLPTLQTTQPVSIPIPTPTTSLASPLPLEDPDSTPRPPNPLSQPLTREEWERDLDLKMVFRYLRSRFVSKFRSSPPTDLGFTAGIGGTSHLATASTADTAARAARVRQHHPLVTRQKSNTERDRRRSIERWTWKPSIPTGGSASGIAGGGLMGHVRRGSSSCASERLSAKGLGKRSGSSRHYWDFGGQSVGSGSLVAGVGGMGSWGEV</sequence>
<feature type="region of interest" description="Disordered" evidence="1">
    <location>
        <begin position="217"/>
        <end position="236"/>
    </location>
</feature>
<dbReference type="RefSeq" id="XP_024734165.1">
    <property type="nucleotide sequence ID" value="XM_024885014.1"/>
</dbReference>
<dbReference type="EMBL" id="KZ613847">
    <property type="protein sequence ID" value="PMD57261.1"/>
    <property type="molecule type" value="Genomic_DNA"/>
</dbReference>
<proteinExistence type="predicted"/>
<evidence type="ECO:0000256" key="1">
    <source>
        <dbReference type="SAM" id="MobiDB-lite"/>
    </source>
</evidence>
<dbReference type="InParanoid" id="A0A2J6T2L0"/>
<evidence type="ECO:0000313" key="2">
    <source>
        <dbReference type="EMBL" id="PMD57261.1"/>
    </source>
</evidence>
<feature type="compositionally biased region" description="Low complexity" evidence="1">
    <location>
        <begin position="396"/>
        <end position="417"/>
    </location>
</feature>
<dbReference type="GeneID" id="36593091"/>
<accession>A0A2J6T2L0</accession>
<gene>
    <name evidence="2" type="ORF">K444DRAFT_644866</name>
</gene>